<dbReference type="PANTHER" id="PTHR35897">
    <property type="entry name" value="METHYLTRANSFERASE AUSD"/>
    <property type="match status" value="1"/>
</dbReference>
<dbReference type="EMBL" id="KN835231">
    <property type="protein sequence ID" value="KIK42699.1"/>
    <property type="molecule type" value="Genomic_DNA"/>
</dbReference>
<dbReference type="HOGENOM" id="CLU_051542_1_1_1"/>
<dbReference type="AlphaFoldDB" id="A0A0D0AY03"/>
<proteinExistence type="inferred from homology"/>
<dbReference type="Proteomes" id="UP000054485">
    <property type="component" value="Unassembled WGS sequence"/>
</dbReference>
<dbReference type="Gene3D" id="3.40.50.150">
    <property type="entry name" value="Vaccinia Virus protein VP39"/>
    <property type="match status" value="1"/>
</dbReference>
<dbReference type="SUPFAM" id="SSF53335">
    <property type="entry name" value="S-adenosyl-L-methionine-dependent methyltransferases"/>
    <property type="match status" value="1"/>
</dbReference>
<evidence type="ECO:0000256" key="1">
    <source>
        <dbReference type="ARBA" id="ARBA00005179"/>
    </source>
</evidence>
<keyword evidence="2" id="KW-0808">Transferase</keyword>
<dbReference type="STRING" id="930992.A0A0D0AY03"/>
<dbReference type="InterPro" id="IPR051654">
    <property type="entry name" value="Meroterpenoid_MTases"/>
</dbReference>
<evidence type="ECO:0000313" key="6">
    <source>
        <dbReference type="Proteomes" id="UP000054485"/>
    </source>
</evidence>
<reference evidence="5 6" key="1">
    <citation type="submission" date="2014-04" db="EMBL/GenBank/DDBJ databases">
        <authorList>
            <consortium name="DOE Joint Genome Institute"/>
            <person name="Kuo A."/>
            <person name="Ruytinx J."/>
            <person name="Rineau F."/>
            <person name="Colpaert J."/>
            <person name="Kohler A."/>
            <person name="Nagy L.G."/>
            <person name="Floudas D."/>
            <person name="Copeland A."/>
            <person name="Barry K.W."/>
            <person name="Cichocki N."/>
            <person name="Veneault-Fourrey C."/>
            <person name="LaButti K."/>
            <person name="Lindquist E.A."/>
            <person name="Lipzen A."/>
            <person name="Lundell T."/>
            <person name="Morin E."/>
            <person name="Murat C."/>
            <person name="Sun H."/>
            <person name="Tunlid A."/>
            <person name="Henrissat B."/>
            <person name="Grigoriev I.V."/>
            <person name="Hibbett D.S."/>
            <person name="Martin F."/>
            <person name="Nordberg H.P."/>
            <person name="Cantor M.N."/>
            <person name="Hua S.X."/>
        </authorList>
    </citation>
    <scope>NUCLEOTIDE SEQUENCE [LARGE SCALE GENOMIC DNA]</scope>
    <source>
        <strain evidence="5 6">UH-Slu-Lm8-n1</strain>
    </source>
</reference>
<evidence type="ECO:0000256" key="4">
    <source>
        <dbReference type="ARBA" id="ARBA00038314"/>
    </source>
</evidence>
<sequence>MAFTSSTPLDPNLYGLDPDALEFFQQQTGITEEDDLKHHILAVQAKAFAVAPYPCIYSFGFTRLRMSRHPKYQSVLQLGRDCRNPLLLDLGCCFGNDARKAVADGWPITGMISTDLRQELWDLGHVLFRSTPTSFPSQFVAGDCLDPAFLSSESGHMLRLPPDLSSPASLNDLHGELTAIHASSIFHLFTAEQQASLVRAVAALLSPAPGSIAFGSHVGLPKQGTIREEVLGMKVEMYCYDPESWNKLWEDAGPFKTEAVLREVIVPNGEIGWVMVWSATMGIEFTV</sequence>
<dbReference type="PANTHER" id="PTHR35897:SF1">
    <property type="entry name" value="METHYLTRANSFERASE AUSD"/>
    <property type="match status" value="1"/>
</dbReference>
<comment type="pathway">
    <text evidence="1">Secondary metabolite biosynthesis.</text>
</comment>
<dbReference type="OrthoDB" id="2094832at2759"/>
<evidence type="ECO:0000313" key="5">
    <source>
        <dbReference type="EMBL" id="KIK42699.1"/>
    </source>
</evidence>
<reference evidence="6" key="2">
    <citation type="submission" date="2015-01" db="EMBL/GenBank/DDBJ databases">
        <title>Evolutionary Origins and Diversification of the Mycorrhizal Mutualists.</title>
        <authorList>
            <consortium name="DOE Joint Genome Institute"/>
            <consortium name="Mycorrhizal Genomics Consortium"/>
            <person name="Kohler A."/>
            <person name="Kuo A."/>
            <person name="Nagy L.G."/>
            <person name="Floudas D."/>
            <person name="Copeland A."/>
            <person name="Barry K.W."/>
            <person name="Cichocki N."/>
            <person name="Veneault-Fourrey C."/>
            <person name="LaButti K."/>
            <person name="Lindquist E.A."/>
            <person name="Lipzen A."/>
            <person name="Lundell T."/>
            <person name="Morin E."/>
            <person name="Murat C."/>
            <person name="Riley R."/>
            <person name="Ohm R."/>
            <person name="Sun H."/>
            <person name="Tunlid A."/>
            <person name="Henrissat B."/>
            <person name="Grigoriev I.V."/>
            <person name="Hibbett D.S."/>
            <person name="Martin F."/>
        </authorList>
    </citation>
    <scope>NUCLEOTIDE SEQUENCE [LARGE SCALE GENOMIC DNA]</scope>
    <source>
        <strain evidence="6">UH-Slu-Lm8-n1</strain>
    </source>
</reference>
<comment type="similarity">
    <text evidence="4">Belongs to the class I-like SAM-binding methyltransferase superfamily.</text>
</comment>
<accession>A0A0D0AY03</accession>
<dbReference type="InParanoid" id="A0A0D0AY03"/>
<organism evidence="5 6">
    <name type="scientific">Suillus luteus UH-Slu-Lm8-n1</name>
    <dbReference type="NCBI Taxonomy" id="930992"/>
    <lineage>
        <taxon>Eukaryota</taxon>
        <taxon>Fungi</taxon>
        <taxon>Dikarya</taxon>
        <taxon>Basidiomycota</taxon>
        <taxon>Agaricomycotina</taxon>
        <taxon>Agaricomycetes</taxon>
        <taxon>Agaricomycetidae</taxon>
        <taxon>Boletales</taxon>
        <taxon>Suillineae</taxon>
        <taxon>Suillaceae</taxon>
        <taxon>Suillus</taxon>
    </lineage>
</organism>
<dbReference type="InterPro" id="IPR029063">
    <property type="entry name" value="SAM-dependent_MTases_sf"/>
</dbReference>
<name>A0A0D0AY03_9AGAM</name>
<evidence type="ECO:0008006" key="7">
    <source>
        <dbReference type="Google" id="ProtNLM"/>
    </source>
</evidence>
<evidence type="ECO:0000256" key="2">
    <source>
        <dbReference type="ARBA" id="ARBA00022679"/>
    </source>
</evidence>
<dbReference type="GO" id="GO:0016740">
    <property type="term" value="F:transferase activity"/>
    <property type="evidence" value="ECO:0007669"/>
    <property type="project" value="UniProtKB-KW"/>
</dbReference>
<keyword evidence="6" id="KW-1185">Reference proteome</keyword>
<evidence type="ECO:0000256" key="3">
    <source>
        <dbReference type="ARBA" id="ARBA00022691"/>
    </source>
</evidence>
<gene>
    <name evidence="5" type="ORF">CY34DRAFT_129839</name>
</gene>
<keyword evidence="3" id="KW-0949">S-adenosyl-L-methionine</keyword>
<protein>
    <recommendedName>
        <fullName evidence="7">Methyltransferase domain-containing protein</fullName>
    </recommendedName>
</protein>